<dbReference type="WBParaSite" id="HCON_00173590-00001">
    <property type="protein sequence ID" value="HCON_00173590-00001"/>
    <property type="gene ID" value="HCON_00173590"/>
</dbReference>
<reference evidence="2" key="1">
    <citation type="submission" date="2020-12" db="UniProtKB">
        <authorList>
            <consortium name="WormBaseParasite"/>
        </authorList>
    </citation>
    <scope>IDENTIFICATION</scope>
    <source>
        <strain evidence="2">MHco3</strain>
    </source>
</reference>
<dbReference type="AlphaFoldDB" id="A0A7I4Z2J7"/>
<evidence type="ECO:0000313" key="1">
    <source>
        <dbReference type="Proteomes" id="UP000025227"/>
    </source>
</evidence>
<name>A0A7I4Z2J7_HAECO</name>
<proteinExistence type="predicted"/>
<dbReference type="Proteomes" id="UP000025227">
    <property type="component" value="Unplaced"/>
</dbReference>
<sequence length="128" mass="14943">MPPPEDSTQLRRQIGLFEKLLQRYTSTSTSILKDYQVSPEAHQVDHLDNDELEAFRQEINSVRKRLLNTYEKITKLHDAWSTLQHSDANESTIFDDYIAKYGDYRASITAAVNQFEQLDYLMNALDQE</sequence>
<dbReference type="OrthoDB" id="5839458at2759"/>
<accession>A0A7I4Z2J7</accession>
<keyword evidence="1" id="KW-1185">Reference proteome</keyword>
<protein>
    <submittedName>
        <fullName evidence="2">Uncharacterized protein</fullName>
    </submittedName>
</protein>
<evidence type="ECO:0000313" key="2">
    <source>
        <dbReference type="WBParaSite" id="HCON_00173590-00001"/>
    </source>
</evidence>
<organism evidence="1 2">
    <name type="scientific">Haemonchus contortus</name>
    <name type="common">Barber pole worm</name>
    <dbReference type="NCBI Taxonomy" id="6289"/>
    <lineage>
        <taxon>Eukaryota</taxon>
        <taxon>Metazoa</taxon>
        <taxon>Ecdysozoa</taxon>
        <taxon>Nematoda</taxon>
        <taxon>Chromadorea</taxon>
        <taxon>Rhabditida</taxon>
        <taxon>Rhabditina</taxon>
        <taxon>Rhabditomorpha</taxon>
        <taxon>Strongyloidea</taxon>
        <taxon>Trichostrongylidae</taxon>
        <taxon>Haemonchus</taxon>
    </lineage>
</organism>